<gene>
    <name evidence="1" type="ORF">LCGC14_2367310</name>
</gene>
<comment type="caution">
    <text evidence="1">The sequence shown here is derived from an EMBL/GenBank/DDBJ whole genome shotgun (WGS) entry which is preliminary data.</text>
</comment>
<accession>A0A0F9C543</accession>
<organism evidence="1">
    <name type="scientific">marine sediment metagenome</name>
    <dbReference type="NCBI Taxonomy" id="412755"/>
    <lineage>
        <taxon>unclassified sequences</taxon>
        <taxon>metagenomes</taxon>
        <taxon>ecological metagenomes</taxon>
    </lineage>
</organism>
<sequence length="25" mass="3028">MMIMSFARTTDALLVGRKTRTRREW</sequence>
<feature type="non-terminal residue" evidence="1">
    <location>
        <position position="25"/>
    </location>
</feature>
<name>A0A0F9C543_9ZZZZ</name>
<evidence type="ECO:0000313" key="1">
    <source>
        <dbReference type="EMBL" id="KKL42994.1"/>
    </source>
</evidence>
<proteinExistence type="predicted"/>
<protein>
    <submittedName>
        <fullName evidence="1">Uncharacterized protein</fullName>
    </submittedName>
</protein>
<dbReference type="AlphaFoldDB" id="A0A0F9C543"/>
<dbReference type="EMBL" id="LAZR01034817">
    <property type="protein sequence ID" value="KKL42994.1"/>
    <property type="molecule type" value="Genomic_DNA"/>
</dbReference>
<reference evidence="1" key="1">
    <citation type="journal article" date="2015" name="Nature">
        <title>Complex archaea that bridge the gap between prokaryotes and eukaryotes.</title>
        <authorList>
            <person name="Spang A."/>
            <person name="Saw J.H."/>
            <person name="Jorgensen S.L."/>
            <person name="Zaremba-Niedzwiedzka K."/>
            <person name="Martijn J."/>
            <person name="Lind A.E."/>
            <person name="van Eijk R."/>
            <person name="Schleper C."/>
            <person name="Guy L."/>
            <person name="Ettema T.J."/>
        </authorList>
    </citation>
    <scope>NUCLEOTIDE SEQUENCE</scope>
</reference>